<dbReference type="Gene3D" id="2.30.40.10">
    <property type="entry name" value="Urease, subunit C, domain 1"/>
    <property type="match status" value="1"/>
</dbReference>
<dbReference type="InterPro" id="IPR050287">
    <property type="entry name" value="MTA/SAH_deaminase"/>
</dbReference>
<dbReference type="PANTHER" id="PTHR43794">
    <property type="entry name" value="AMINOHYDROLASE SSNA-RELATED"/>
    <property type="match status" value="1"/>
</dbReference>
<dbReference type="GO" id="GO:0016810">
    <property type="term" value="F:hydrolase activity, acting on carbon-nitrogen (but not peptide) bonds"/>
    <property type="evidence" value="ECO:0007669"/>
    <property type="project" value="InterPro"/>
</dbReference>
<proteinExistence type="predicted"/>
<dbReference type="RefSeq" id="WP_042400427.1">
    <property type="nucleotide sequence ID" value="NZ_CYYT01000034.1"/>
</dbReference>
<dbReference type="SUPFAM" id="SSF51556">
    <property type="entry name" value="Metallo-dependent hydrolases"/>
    <property type="match status" value="1"/>
</dbReference>
<evidence type="ECO:0000313" key="3">
    <source>
        <dbReference type="EMBL" id="CUO78608.1"/>
    </source>
</evidence>
<feature type="domain" description="Amidohydrolase-related" evidence="2">
    <location>
        <begin position="58"/>
        <end position="415"/>
    </location>
</feature>
<dbReference type="Proteomes" id="UP000095558">
    <property type="component" value="Unassembled WGS sequence"/>
</dbReference>
<evidence type="ECO:0000256" key="1">
    <source>
        <dbReference type="ARBA" id="ARBA00022801"/>
    </source>
</evidence>
<name>A0A174HZR6_9CLOT</name>
<gene>
    <name evidence="3" type="primary">ssnA</name>
    <name evidence="3" type="ORF">ERS852470_03364</name>
</gene>
<organism evidence="3 4">
    <name type="scientific">Clostridium disporicum</name>
    <dbReference type="NCBI Taxonomy" id="84024"/>
    <lineage>
        <taxon>Bacteria</taxon>
        <taxon>Bacillati</taxon>
        <taxon>Bacillota</taxon>
        <taxon>Clostridia</taxon>
        <taxon>Eubacteriales</taxon>
        <taxon>Clostridiaceae</taxon>
        <taxon>Clostridium</taxon>
    </lineage>
</organism>
<dbReference type="GeneID" id="83012667"/>
<dbReference type="InterPro" id="IPR032466">
    <property type="entry name" value="Metal_Hydrolase"/>
</dbReference>
<dbReference type="Pfam" id="PF01979">
    <property type="entry name" value="Amidohydro_1"/>
    <property type="match status" value="1"/>
</dbReference>
<keyword evidence="1 3" id="KW-0378">Hydrolase</keyword>
<dbReference type="AlphaFoldDB" id="A0A174HZR6"/>
<dbReference type="PANTHER" id="PTHR43794:SF11">
    <property type="entry name" value="AMIDOHYDROLASE-RELATED DOMAIN-CONTAINING PROTEIN"/>
    <property type="match status" value="1"/>
</dbReference>
<dbReference type="InterPro" id="IPR017700">
    <property type="entry name" value="Aminohydrolase_SsnA"/>
</dbReference>
<dbReference type="OrthoDB" id="9807210at2"/>
<dbReference type="InterPro" id="IPR006680">
    <property type="entry name" value="Amidohydro-rel"/>
</dbReference>
<accession>A0A174HZR6</accession>
<dbReference type="NCBIfam" id="TIGR03314">
    <property type="entry name" value="Se_ssnA"/>
    <property type="match status" value="1"/>
</dbReference>
<dbReference type="CDD" id="cd01298">
    <property type="entry name" value="ATZ_TRZ_like"/>
    <property type="match status" value="1"/>
</dbReference>
<evidence type="ECO:0000259" key="2">
    <source>
        <dbReference type="Pfam" id="PF01979"/>
    </source>
</evidence>
<evidence type="ECO:0000313" key="4">
    <source>
        <dbReference type="Proteomes" id="UP000095558"/>
    </source>
</evidence>
<protein>
    <submittedName>
        <fullName evidence="3">Chlorohydrolase/aminohydrolase</fullName>
    </submittedName>
</protein>
<dbReference type="InterPro" id="IPR011059">
    <property type="entry name" value="Metal-dep_hydrolase_composite"/>
</dbReference>
<dbReference type="NCBIfam" id="NF005540">
    <property type="entry name" value="PRK07203.1"/>
    <property type="match status" value="1"/>
</dbReference>
<sequence>MILIGNGRVITNDENERIIENGCIVIEGNTIKEVGDTSLIKCKYEDNEHEYIDAEGKIIMPGMINTHHHIYSEFARGLDFKNEKLQSFTDILKNVWWKLDKKLTLEDLRYSAYTAFIECIKNGVTTVFDHNSSPMSISGSLPTISNVADELGIRGCYCYEVSDRDGNRVLDLAIKENIDFIKYAEKKQDDMTKGMFGMHAAFTLSDGTLNKCVKAMEGIDTGYHIHVAEGKEDLENSLKLYKKRIVKRLDDFGILGEKTIAAHCLYIDDEELDILKDTKTMVVNNPESNMANGVGVAAIKSMLDKEIVLGIGTDGYTSDIFESMKVENLINKYHFGDYNSGFMETKQMALKNNIKIASRFFEKPLGVLKKGAYADLIIVDYKPFTPMNKNNYFGHVLFGISGKSVDTTIINGKVVMKDRKIVSIDEEKICRESINIAEKLWKRI</sequence>
<dbReference type="Gene3D" id="3.20.20.140">
    <property type="entry name" value="Metal-dependent hydrolases"/>
    <property type="match status" value="1"/>
</dbReference>
<dbReference type="EMBL" id="CYZV01000052">
    <property type="protein sequence ID" value="CUO78608.1"/>
    <property type="molecule type" value="Genomic_DNA"/>
</dbReference>
<dbReference type="SUPFAM" id="SSF51338">
    <property type="entry name" value="Composite domain of metallo-dependent hydrolases"/>
    <property type="match status" value="1"/>
</dbReference>
<reference evidence="3 4" key="1">
    <citation type="submission" date="2015-09" db="EMBL/GenBank/DDBJ databases">
        <authorList>
            <consortium name="Pathogen Informatics"/>
        </authorList>
    </citation>
    <scope>NUCLEOTIDE SEQUENCE [LARGE SCALE GENOMIC DNA]</scope>
    <source>
        <strain evidence="3 4">2789STDY5834855</strain>
    </source>
</reference>